<reference evidence="3" key="1">
    <citation type="submission" date="2007-07" db="EMBL/GenBank/DDBJ databases">
        <title>PCAP assembly of the Caenorhabditis remanei genome.</title>
        <authorList>
            <consortium name="The Caenorhabditis remanei Sequencing Consortium"/>
            <person name="Wilson R.K."/>
        </authorList>
    </citation>
    <scope>NUCLEOTIDE SEQUENCE [LARGE SCALE GENOMIC DNA]</scope>
    <source>
        <strain evidence="3">PB4641</strain>
    </source>
</reference>
<feature type="transmembrane region" description="Helical" evidence="1">
    <location>
        <begin position="47"/>
        <end position="68"/>
    </location>
</feature>
<keyword evidence="1" id="KW-0812">Transmembrane</keyword>
<dbReference type="SUPFAM" id="SSF81321">
    <property type="entry name" value="Family A G protein-coupled receptor-like"/>
    <property type="match status" value="1"/>
</dbReference>
<dbReference type="InterPro" id="IPR019430">
    <property type="entry name" value="7TM_GPCR_serpentine_rcpt_Srx"/>
</dbReference>
<dbReference type="HOGENOM" id="CLU_059630_2_0_1"/>
<accession>E3LNM8</accession>
<evidence type="ECO:0000256" key="1">
    <source>
        <dbReference type="SAM" id="Phobius"/>
    </source>
</evidence>
<feature type="transmembrane region" description="Helical" evidence="1">
    <location>
        <begin position="74"/>
        <end position="92"/>
    </location>
</feature>
<proteinExistence type="predicted"/>
<keyword evidence="1" id="KW-0472">Membrane</keyword>
<dbReference type="Proteomes" id="UP000008281">
    <property type="component" value="Unassembled WGS sequence"/>
</dbReference>
<dbReference type="OMA" id="TSFAWVS"/>
<feature type="transmembrane region" description="Helical" evidence="1">
    <location>
        <begin position="99"/>
        <end position="119"/>
    </location>
</feature>
<dbReference type="EMBL" id="DS268412">
    <property type="protein sequence ID" value="EFP05394.1"/>
    <property type="molecule type" value="Genomic_DNA"/>
</dbReference>
<sequence length="218" mass="24724">MEDATIIAFILAVISFLGVVFNWTVVIANRQITTSKHSFGILTANQALGDALYSTIFLFYVCPMIHFVTNTYRLASVVNITSLSLTFVDYYVGCSLNWYSELFLFNFPSTTFCQIVAFYADFCKYLVFILLVIIIDVATVFRVHQLRNRIQSSTTVSDKKAAAQRAREMSFLKQTCVQGGIFTCELITYFILSPMIENAWILFFCTSFAWVSVHSLDG</sequence>
<dbReference type="OrthoDB" id="5833736at2759"/>
<gene>
    <name evidence="3" type="ORF">CRE_27442</name>
</gene>
<evidence type="ECO:0000259" key="2">
    <source>
        <dbReference type="Pfam" id="PF10328"/>
    </source>
</evidence>
<dbReference type="PANTHER" id="PTHR23017">
    <property type="entry name" value="SERPENTINE RECEPTOR, CLASS X"/>
    <property type="match status" value="1"/>
</dbReference>
<name>E3LNM8_CAERE</name>
<feature type="transmembrane region" description="Helical" evidence="1">
    <location>
        <begin position="6"/>
        <end position="26"/>
    </location>
</feature>
<keyword evidence="1" id="KW-1133">Transmembrane helix</keyword>
<evidence type="ECO:0000313" key="3">
    <source>
        <dbReference type="EMBL" id="EFP05394.1"/>
    </source>
</evidence>
<dbReference type="PANTHER" id="PTHR23017:SF47">
    <property type="entry name" value="G-PROTEIN COUPLED RECEPTORS FAMILY 1 PROFILE DOMAIN-CONTAINING PROTEIN"/>
    <property type="match status" value="1"/>
</dbReference>
<feature type="transmembrane region" description="Helical" evidence="1">
    <location>
        <begin position="125"/>
        <end position="143"/>
    </location>
</feature>
<protein>
    <recommendedName>
        <fullName evidence="2">7TM GPCR serpentine receptor class x (Srx) domain-containing protein</fullName>
    </recommendedName>
</protein>
<dbReference type="eggNOG" id="ENOG502TJGZ">
    <property type="taxonomic scope" value="Eukaryota"/>
</dbReference>
<organism evidence="4">
    <name type="scientific">Caenorhabditis remanei</name>
    <name type="common">Caenorhabditis vulgaris</name>
    <dbReference type="NCBI Taxonomy" id="31234"/>
    <lineage>
        <taxon>Eukaryota</taxon>
        <taxon>Metazoa</taxon>
        <taxon>Ecdysozoa</taxon>
        <taxon>Nematoda</taxon>
        <taxon>Chromadorea</taxon>
        <taxon>Rhabditida</taxon>
        <taxon>Rhabditina</taxon>
        <taxon>Rhabditomorpha</taxon>
        <taxon>Rhabditoidea</taxon>
        <taxon>Rhabditidae</taxon>
        <taxon>Peloderinae</taxon>
        <taxon>Caenorhabditis</taxon>
    </lineage>
</organism>
<dbReference type="Pfam" id="PF10328">
    <property type="entry name" value="7TM_GPCR_Srx"/>
    <property type="match status" value="1"/>
</dbReference>
<feature type="transmembrane region" description="Helical" evidence="1">
    <location>
        <begin position="198"/>
        <end position="216"/>
    </location>
</feature>
<dbReference type="InParanoid" id="E3LNM8"/>
<feature type="domain" description="7TM GPCR serpentine receptor class x (Srx)" evidence="2">
    <location>
        <begin position="69"/>
        <end position="218"/>
    </location>
</feature>
<evidence type="ECO:0000313" key="4">
    <source>
        <dbReference type="Proteomes" id="UP000008281"/>
    </source>
</evidence>
<keyword evidence="4" id="KW-1185">Reference proteome</keyword>
<dbReference type="AlphaFoldDB" id="E3LNM8"/>